<feature type="domain" description="Pyrin" evidence="2">
    <location>
        <begin position="1"/>
        <end position="52"/>
    </location>
</feature>
<evidence type="ECO:0000313" key="4">
    <source>
        <dbReference type="Proteomes" id="UP000002277"/>
    </source>
</evidence>
<keyword evidence="4" id="KW-1185">Reference proteome</keyword>
<dbReference type="FunCoup" id="A0A2I3TB27">
    <property type="interactions" value="177"/>
</dbReference>
<reference evidence="3" key="2">
    <citation type="submission" date="2025-08" db="UniProtKB">
        <authorList>
            <consortium name="Ensembl"/>
        </authorList>
    </citation>
    <scope>IDENTIFICATION</scope>
</reference>
<dbReference type="EMBL" id="AACZ04025371">
    <property type="status" value="NOT_ANNOTATED_CDS"/>
    <property type="molecule type" value="Genomic_DNA"/>
</dbReference>
<dbReference type="GO" id="GO:0140972">
    <property type="term" value="P:negative regulation of AIM2 inflammasome complex assembly"/>
    <property type="evidence" value="ECO:0007669"/>
    <property type="project" value="Ensembl"/>
</dbReference>
<proteinExistence type="predicted"/>
<dbReference type="GeneTree" id="ENSGT00910000146462"/>
<evidence type="ECO:0000256" key="1">
    <source>
        <dbReference type="ARBA" id="ARBA00023198"/>
    </source>
</evidence>
<keyword evidence="1" id="KW-0395">Inflammatory response</keyword>
<evidence type="ECO:0000313" key="3">
    <source>
        <dbReference type="Ensembl" id="ENSPTRP00000086456.1"/>
    </source>
</evidence>
<dbReference type="InterPro" id="IPR004020">
    <property type="entry name" value="DAPIN"/>
</dbReference>
<organism evidence="3 4">
    <name type="scientific">Pan troglodytes</name>
    <name type="common">Chimpanzee</name>
    <dbReference type="NCBI Taxonomy" id="9598"/>
    <lineage>
        <taxon>Eukaryota</taxon>
        <taxon>Metazoa</taxon>
        <taxon>Chordata</taxon>
        <taxon>Craniata</taxon>
        <taxon>Vertebrata</taxon>
        <taxon>Euteleostomi</taxon>
        <taxon>Mammalia</taxon>
        <taxon>Eutheria</taxon>
        <taxon>Euarchontoglires</taxon>
        <taxon>Primates</taxon>
        <taxon>Haplorrhini</taxon>
        <taxon>Catarrhini</taxon>
        <taxon>Hominidae</taxon>
        <taxon>Pan</taxon>
    </lineage>
</organism>
<dbReference type="Gene3D" id="1.10.533.10">
    <property type="entry name" value="Death Domain, Fas"/>
    <property type="match status" value="1"/>
</dbReference>
<name>A0A2I3TB27_PANTR</name>
<accession>A0A2I3TB27</accession>
<dbReference type="Proteomes" id="UP000002277">
    <property type="component" value="Chromosome 1"/>
</dbReference>
<dbReference type="PROSITE" id="PS50824">
    <property type="entry name" value="DAPIN"/>
    <property type="match status" value="1"/>
</dbReference>
<dbReference type="Bgee" id="ENSPTRG00000045743">
    <property type="expression patterns" value="Expressed in spleen and 18 other cell types or tissues"/>
</dbReference>
<dbReference type="GO" id="GO:0035458">
    <property type="term" value="P:cellular response to interferon-beta"/>
    <property type="evidence" value="ECO:0007669"/>
    <property type="project" value="Ensembl"/>
</dbReference>
<dbReference type="FunFam" id="1.10.533.10:FF:000076">
    <property type="entry name" value="Interferon-inducible protein AIM2"/>
    <property type="match status" value="1"/>
</dbReference>
<dbReference type="KEGG" id="ptr:104003331"/>
<dbReference type="RefSeq" id="XP_054543374.1">
    <property type="nucleotide sequence ID" value="XM_054687399.1"/>
</dbReference>
<gene>
    <name evidence="3" type="primary">PYDC5</name>
</gene>
<dbReference type="InterPro" id="IPR011029">
    <property type="entry name" value="DEATH-like_dom_sf"/>
</dbReference>
<dbReference type="AlphaFoldDB" id="A0A2I3TB27"/>
<evidence type="ECO:0000259" key="2">
    <source>
        <dbReference type="PROSITE" id="PS50824"/>
    </source>
</evidence>
<dbReference type="InParanoid" id="A0A2I3TB27"/>
<dbReference type="GO" id="GO:0098586">
    <property type="term" value="P:cellular response to virus"/>
    <property type="evidence" value="ECO:0007669"/>
    <property type="project" value="Ensembl"/>
</dbReference>
<sequence length="113" mass="12538">MESKYKEILLLTSLDNITDEELDRCKCFLPDDFNIATGKLHTGNSTSSQLDLKRWRGVCSEEDGIFQKLNYMLVAKCLREEQETGICGSPSSARSVSQSRLGLSFHGISGNAC</sequence>
<reference evidence="3" key="3">
    <citation type="submission" date="2025-09" db="UniProtKB">
        <authorList>
            <consortium name="Ensembl"/>
        </authorList>
    </citation>
    <scope>IDENTIFICATION</scope>
</reference>
<dbReference type="OMA" id="QETGICG"/>
<reference evidence="3 4" key="1">
    <citation type="journal article" date="2005" name="Nature">
        <title>Initial sequence of the chimpanzee genome and comparison with the human genome.</title>
        <authorList>
            <consortium name="Chimpanzee sequencing and analysis consortium"/>
        </authorList>
    </citation>
    <scope>NUCLEOTIDE SEQUENCE [LARGE SCALE GENOMIC DNA]</scope>
</reference>
<protein>
    <submittedName>
        <fullName evidence="3">Pyrin domain containing 5</fullName>
    </submittedName>
</protein>
<dbReference type="Ensembl" id="ENSPTRT00000109218.1">
    <property type="protein sequence ID" value="ENSPTRP00000086456.1"/>
    <property type="gene ID" value="ENSPTRG00000045743.1"/>
</dbReference>
<dbReference type="GeneID" id="104003331"/>
<dbReference type="CTD" id="107181291"/>
<dbReference type="GO" id="GO:0006954">
    <property type="term" value="P:inflammatory response"/>
    <property type="evidence" value="ECO:0007669"/>
    <property type="project" value="UniProtKB-KW"/>
</dbReference>